<proteinExistence type="predicted"/>
<dbReference type="Gene3D" id="3.80.10.10">
    <property type="entry name" value="Ribonuclease Inhibitor"/>
    <property type="match status" value="1"/>
</dbReference>
<dbReference type="EMBL" id="JAMFTS010000001">
    <property type="protein sequence ID" value="KAJ4809903.1"/>
    <property type="molecule type" value="Genomic_DNA"/>
</dbReference>
<evidence type="ECO:0000313" key="2">
    <source>
        <dbReference type="Proteomes" id="UP001140206"/>
    </source>
</evidence>
<dbReference type="InterPro" id="IPR036047">
    <property type="entry name" value="F-box-like_dom_sf"/>
</dbReference>
<dbReference type="SUPFAM" id="SSF81383">
    <property type="entry name" value="F-box domain"/>
    <property type="match status" value="1"/>
</dbReference>
<evidence type="ECO:0000313" key="1">
    <source>
        <dbReference type="EMBL" id="KAJ4809903.1"/>
    </source>
</evidence>
<gene>
    <name evidence="1" type="ORF">LUZ62_022469</name>
</gene>
<organism evidence="1 2">
    <name type="scientific">Rhynchospora pubera</name>
    <dbReference type="NCBI Taxonomy" id="906938"/>
    <lineage>
        <taxon>Eukaryota</taxon>
        <taxon>Viridiplantae</taxon>
        <taxon>Streptophyta</taxon>
        <taxon>Embryophyta</taxon>
        <taxon>Tracheophyta</taxon>
        <taxon>Spermatophyta</taxon>
        <taxon>Magnoliopsida</taxon>
        <taxon>Liliopsida</taxon>
        <taxon>Poales</taxon>
        <taxon>Cyperaceae</taxon>
        <taxon>Cyperoideae</taxon>
        <taxon>Rhynchosporeae</taxon>
        <taxon>Rhynchospora</taxon>
    </lineage>
</organism>
<dbReference type="PANTHER" id="PTHR31639">
    <property type="entry name" value="F-BOX PROTEIN-LIKE"/>
    <property type="match status" value="1"/>
</dbReference>
<dbReference type="SUPFAM" id="SSF52047">
    <property type="entry name" value="RNI-like"/>
    <property type="match status" value="1"/>
</dbReference>
<dbReference type="AlphaFoldDB" id="A0AAV8H3T2"/>
<name>A0AAV8H3T2_9POAL</name>
<sequence length="423" mass="47869">MAGGDRISVLPLEIKISLLSRLKFKDAVRTSALAHSWRHLWTLLPRLSLSSCSDPLGLARSSPDIYFDAIWLQRVHDLVSSLQGPILHFQLAFCYGADTESVMTPLLCCLLDLLLQKGGVETLHLQNFNHRRLAVTCLPSFHALKELDLCNCHLVLPTGFCGFNCLTKLDLLDTLISSANDLHLPVNLSFPLLRHLMFTFTNFEMVSQISAPSLEKACIFHCDLYNFTSQKLAQVTLGLVTSVSMVSSLTLGFNALEFFSLVALPFNFTFPRLRFLRFDLNVDTVDKRMHGAFLWLLRSLPFLEELKIWLEGDDSSQTNRVAILMRELLAKKNGGFACLDRTMRSVTMSMDNLKVTTSITMTQFFLFNAKVLKELKIAYWSGGEVIPSMIEELQKVEIVSSDAKVVIFDCMKKKNYFVYEQLT</sequence>
<comment type="caution">
    <text evidence="1">The sequence shown here is derived from an EMBL/GenBank/DDBJ whole genome shotgun (WGS) entry which is preliminary data.</text>
</comment>
<reference evidence="1" key="1">
    <citation type="submission" date="2022-08" db="EMBL/GenBank/DDBJ databases">
        <authorList>
            <person name="Marques A."/>
        </authorList>
    </citation>
    <scope>NUCLEOTIDE SEQUENCE</scope>
    <source>
        <strain evidence="1">RhyPub2mFocal</strain>
        <tissue evidence="1">Leaves</tissue>
    </source>
</reference>
<keyword evidence="2" id="KW-1185">Reference proteome</keyword>
<accession>A0AAV8H3T2</accession>
<dbReference type="InterPro" id="IPR032675">
    <property type="entry name" value="LRR_dom_sf"/>
</dbReference>
<dbReference type="PANTHER" id="PTHR31639:SF100">
    <property type="entry name" value="OS07G0160500 PROTEIN"/>
    <property type="match status" value="1"/>
</dbReference>
<protein>
    <submittedName>
        <fullName evidence="1">F-box protein-like protein</fullName>
    </submittedName>
</protein>
<dbReference type="Proteomes" id="UP001140206">
    <property type="component" value="Chromosome 1"/>
</dbReference>